<dbReference type="InterPro" id="IPR036909">
    <property type="entry name" value="Cyt_c-like_dom_sf"/>
</dbReference>
<dbReference type="Proteomes" id="UP001356704">
    <property type="component" value="Unassembled WGS sequence"/>
</dbReference>
<keyword evidence="8" id="KW-1185">Reference proteome</keyword>
<dbReference type="InterPro" id="IPR009056">
    <property type="entry name" value="Cyt_c-like_dom"/>
</dbReference>
<proteinExistence type="predicted"/>
<keyword evidence="2 4" id="KW-0479">Metal-binding</keyword>
<evidence type="ECO:0000256" key="2">
    <source>
        <dbReference type="ARBA" id="ARBA00022723"/>
    </source>
</evidence>
<dbReference type="EMBL" id="JAZHOU010000004">
    <property type="protein sequence ID" value="MEF3079800.1"/>
    <property type="molecule type" value="Genomic_DNA"/>
</dbReference>
<reference evidence="7 8" key="1">
    <citation type="submission" date="2024-02" db="EMBL/GenBank/DDBJ databases">
        <title>Winogradskyella poriferorum JCM 12885.</title>
        <authorList>
            <person name="Zhang D.-F."/>
            <person name="Fu Z.-Y."/>
        </authorList>
    </citation>
    <scope>NUCLEOTIDE SEQUENCE [LARGE SCALE GENOMIC DNA]</scope>
    <source>
        <strain evidence="7 8">JCM 12885</strain>
    </source>
</reference>
<evidence type="ECO:0000256" key="1">
    <source>
        <dbReference type="ARBA" id="ARBA00022617"/>
    </source>
</evidence>
<feature type="transmembrane region" description="Helical" evidence="5">
    <location>
        <begin position="6"/>
        <end position="24"/>
    </location>
</feature>
<comment type="caution">
    <text evidence="7">The sequence shown here is derived from an EMBL/GenBank/DDBJ whole genome shotgun (WGS) entry which is preliminary data.</text>
</comment>
<dbReference type="PROSITE" id="PS51007">
    <property type="entry name" value="CYTC"/>
    <property type="match status" value="1"/>
</dbReference>
<dbReference type="SUPFAM" id="SSF46626">
    <property type="entry name" value="Cytochrome c"/>
    <property type="match status" value="1"/>
</dbReference>
<keyword evidence="5" id="KW-0472">Membrane</keyword>
<evidence type="ECO:0000256" key="4">
    <source>
        <dbReference type="PROSITE-ProRule" id="PRU00433"/>
    </source>
</evidence>
<evidence type="ECO:0000259" key="6">
    <source>
        <dbReference type="PROSITE" id="PS51007"/>
    </source>
</evidence>
<dbReference type="Pfam" id="PF13442">
    <property type="entry name" value="Cytochrome_CBB3"/>
    <property type="match status" value="1"/>
</dbReference>
<dbReference type="RefSeq" id="WP_331810535.1">
    <property type="nucleotide sequence ID" value="NZ_JAZHOU010000004.1"/>
</dbReference>
<evidence type="ECO:0000313" key="8">
    <source>
        <dbReference type="Proteomes" id="UP001356704"/>
    </source>
</evidence>
<organism evidence="7 8">
    <name type="scientific">Winogradskyella poriferorum</name>
    <dbReference type="NCBI Taxonomy" id="307627"/>
    <lineage>
        <taxon>Bacteria</taxon>
        <taxon>Pseudomonadati</taxon>
        <taxon>Bacteroidota</taxon>
        <taxon>Flavobacteriia</taxon>
        <taxon>Flavobacteriales</taxon>
        <taxon>Flavobacteriaceae</taxon>
        <taxon>Winogradskyella</taxon>
    </lineage>
</organism>
<name>A0ABU7W755_9FLAO</name>
<keyword evidence="3 4" id="KW-0408">Iron</keyword>
<dbReference type="Gene3D" id="1.10.760.10">
    <property type="entry name" value="Cytochrome c-like domain"/>
    <property type="match status" value="1"/>
</dbReference>
<dbReference type="PANTHER" id="PTHR40394:SF2">
    <property type="entry name" value="QUINOL:CYTOCHROME C OXIDOREDUCTASE MEMBRANE PROTEIN"/>
    <property type="match status" value="1"/>
</dbReference>
<keyword evidence="5" id="KW-0812">Transmembrane</keyword>
<evidence type="ECO:0000256" key="5">
    <source>
        <dbReference type="SAM" id="Phobius"/>
    </source>
</evidence>
<gene>
    <name evidence="7" type="ORF">V1468_12345</name>
</gene>
<keyword evidence="5" id="KW-1133">Transmembrane helix</keyword>
<dbReference type="PANTHER" id="PTHR40394">
    <property type="entry name" value="LIPOPROTEIN-RELATED"/>
    <property type="match status" value="1"/>
</dbReference>
<keyword evidence="1 4" id="KW-0349">Heme</keyword>
<sequence length="143" mass="16000">MKTKKIFFSITLLGFIYFLTVGFIKSPQTEYTPIEQDKWVAPASADKIKNPLKGDASSIASGKKIYKMLCFVCHGAKGKGDGMGGTGLKPKPADLTSEIFQSQSDGAIFWKIEQGRSPMPSYKTSIPEKKRWELINYLRTLRQ</sequence>
<protein>
    <submittedName>
        <fullName evidence="7">Cytochrome c</fullName>
    </submittedName>
</protein>
<accession>A0ABU7W755</accession>
<feature type="domain" description="Cytochrome c" evidence="6">
    <location>
        <begin position="57"/>
        <end position="142"/>
    </location>
</feature>
<evidence type="ECO:0000313" key="7">
    <source>
        <dbReference type="EMBL" id="MEF3079800.1"/>
    </source>
</evidence>
<evidence type="ECO:0000256" key="3">
    <source>
        <dbReference type="ARBA" id="ARBA00023004"/>
    </source>
</evidence>